<dbReference type="AlphaFoldDB" id="W1YK34"/>
<gene>
    <name evidence="1" type="ORF">Q604_UNBC03125G0001</name>
</gene>
<keyword evidence="1" id="KW-0547">Nucleotide-binding</keyword>
<evidence type="ECO:0000313" key="1">
    <source>
        <dbReference type="EMBL" id="ETJ42893.1"/>
    </source>
</evidence>
<keyword evidence="1" id="KW-0378">Hydrolase</keyword>
<keyword evidence="1" id="KW-0067">ATP-binding</keyword>
<comment type="caution">
    <text evidence="1">The sequence shown here is derived from an EMBL/GenBank/DDBJ whole genome shotgun (WGS) entry which is preliminary data.</text>
</comment>
<dbReference type="GO" id="GO:0004386">
    <property type="term" value="F:helicase activity"/>
    <property type="evidence" value="ECO:0007669"/>
    <property type="project" value="UniProtKB-KW"/>
</dbReference>
<keyword evidence="1" id="KW-0347">Helicase</keyword>
<organism evidence="1">
    <name type="scientific">human gut metagenome</name>
    <dbReference type="NCBI Taxonomy" id="408170"/>
    <lineage>
        <taxon>unclassified sequences</taxon>
        <taxon>metagenomes</taxon>
        <taxon>organismal metagenomes</taxon>
    </lineage>
</organism>
<feature type="non-terminal residue" evidence="1">
    <location>
        <position position="1"/>
    </location>
</feature>
<name>W1YK34_9ZZZZ</name>
<sequence>LDSFDVSRVLVIAPLRVARDTWSDEAAKWDDLNGLEVACAVGSPGQRIRALESGAPVTTIGRENVCCGDGHPNI</sequence>
<accession>W1YK34</accession>
<protein>
    <submittedName>
        <fullName evidence="1">Helicase</fullName>
    </submittedName>
</protein>
<reference evidence="1" key="1">
    <citation type="submission" date="2013-12" db="EMBL/GenBank/DDBJ databases">
        <title>A Varibaculum cambriense genome reconstructed from a premature infant gut community with otherwise low bacterial novelty that shifts toward anaerobic metabolism during the third week of life.</title>
        <authorList>
            <person name="Brown C.T."/>
            <person name="Sharon I."/>
            <person name="Thomas B.C."/>
            <person name="Castelle C.J."/>
            <person name="Morowitz M.J."/>
            <person name="Banfield J.F."/>
        </authorList>
    </citation>
    <scope>NUCLEOTIDE SEQUENCE</scope>
</reference>
<proteinExistence type="predicted"/>
<dbReference type="EMBL" id="AZMM01003125">
    <property type="protein sequence ID" value="ETJ42893.1"/>
    <property type="molecule type" value="Genomic_DNA"/>
</dbReference>
<feature type="non-terminal residue" evidence="1">
    <location>
        <position position="74"/>
    </location>
</feature>